<dbReference type="Proteomes" id="UP001255917">
    <property type="component" value="Unassembled WGS sequence"/>
</dbReference>
<comment type="caution">
    <text evidence="3">The sequence shown here is derived from an EMBL/GenBank/DDBJ whole genome shotgun (WGS) entry which is preliminary data.</text>
</comment>
<protein>
    <submittedName>
        <fullName evidence="3">DinB family protein</fullName>
    </submittedName>
</protein>
<feature type="domain" description="DinB-like" evidence="2">
    <location>
        <begin position="22"/>
        <end position="163"/>
    </location>
</feature>
<feature type="region of interest" description="Disordered" evidence="1">
    <location>
        <begin position="191"/>
        <end position="212"/>
    </location>
</feature>
<evidence type="ECO:0000259" key="2">
    <source>
        <dbReference type="Pfam" id="PF12867"/>
    </source>
</evidence>
<sequence length="212" mass="22918">MPIPATLPSRTAPGLIEENRMALAQLNSLLDDLAPEAYRRVFGVHGRHTLGKHVRHIIDHYEALIGGLEAGAETLDYEQRRRDPALEARPDEAARRLAALDAWLSSLQGQASPERLTLRHCQDADAPASDRVADDEARLALPSSLARELAFLASHTVHHMAIIGLLAEQIGIALPASFGVHPSTLRHWQREAATAPGAPSPSSAMLPSRSAL</sequence>
<evidence type="ECO:0000313" key="4">
    <source>
        <dbReference type="Proteomes" id="UP001255917"/>
    </source>
</evidence>
<evidence type="ECO:0000313" key="3">
    <source>
        <dbReference type="EMBL" id="MDT8879651.1"/>
    </source>
</evidence>
<feature type="compositionally biased region" description="Low complexity" evidence="1">
    <location>
        <begin position="192"/>
        <end position="212"/>
    </location>
</feature>
<organism evidence="3 4">
    <name type="scientific">Halomonas saccharevitans</name>
    <dbReference type="NCBI Taxonomy" id="416872"/>
    <lineage>
        <taxon>Bacteria</taxon>
        <taxon>Pseudomonadati</taxon>
        <taxon>Pseudomonadota</taxon>
        <taxon>Gammaproteobacteria</taxon>
        <taxon>Oceanospirillales</taxon>
        <taxon>Halomonadaceae</taxon>
        <taxon>Halomonas</taxon>
    </lineage>
</organism>
<keyword evidence="4" id="KW-1185">Reference proteome</keyword>
<dbReference type="Gene3D" id="1.20.120.450">
    <property type="entry name" value="dinb family like domain"/>
    <property type="match status" value="1"/>
</dbReference>
<proteinExistence type="predicted"/>
<dbReference type="PANTHER" id="PTHR39473">
    <property type="match status" value="1"/>
</dbReference>
<name>A0ABU3NEP9_9GAMM</name>
<dbReference type="InterPro" id="IPR034660">
    <property type="entry name" value="DinB/YfiT-like"/>
</dbReference>
<dbReference type="RefSeq" id="WP_315586376.1">
    <property type="nucleotide sequence ID" value="NZ_JAVXUR010000003.1"/>
</dbReference>
<dbReference type="EMBL" id="JAVXUR010000003">
    <property type="protein sequence ID" value="MDT8879651.1"/>
    <property type="molecule type" value="Genomic_DNA"/>
</dbReference>
<dbReference type="Pfam" id="PF12867">
    <property type="entry name" value="DinB_2"/>
    <property type="match status" value="1"/>
</dbReference>
<evidence type="ECO:0000256" key="1">
    <source>
        <dbReference type="SAM" id="MobiDB-lite"/>
    </source>
</evidence>
<dbReference type="PANTHER" id="PTHR39473:SF1">
    <property type="entry name" value="DINB-LIKE DOMAIN-CONTAINING PROTEIN"/>
    <property type="match status" value="1"/>
</dbReference>
<accession>A0ABU3NEP9</accession>
<gene>
    <name evidence="3" type="ORF">RSO68_09220</name>
</gene>
<dbReference type="SUPFAM" id="SSF109854">
    <property type="entry name" value="DinB/YfiT-like putative metalloenzymes"/>
    <property type="match status" value="1"/>
</dbReference>
<dbReference type="InterPro" id="IPR024775">
    <property type="entry name" value="DinB-like"/>
</dbReference>
<reference evidence="4" key="1">
    <citation type="submission" date="2023-07" db="EMBL/GenBank/DDBJ databases">
        <title>Substrates and metabolic shifts associated with increased methane emissions in unrestored hypersaline salterns.</title>
        <authorList>
            <person name="Bueno De Mesquita C.P."/>
            <person name="Tringe S.G."/>
        </authorList>
    </citation>
    <scope>NUCLEOTIDE SEQUENCE [LARGE SCALE GENOMIC DNA]</scope>
    <source>
        <strain evidence="4">I4</strain>
    </source>
</reference>